<feature type="transmembrane region" description="Helical" evidence="1">
    <location>
        <begin position="39"/>
        <end position="57"/>
    </location>
</feature>
<evidence type="ECO:0000313" key="3">
    <source>
        <dbReference type="Proteomes" id="UP001139721"/>
    </source>
</evidence>
<evidence type="ECO:0000256" key="1">
    <source>
        <dbReference type="SAM" id="Phobius"/>
    </source>
</evidence>
<gene>
    <name evidence="2" type="ORF">LOX96_14395</name>
</gene>
<accession>A0A9X2D2K7</accession>
<dbReference type="Proteomes" id="UP001139721">
    <property type="component" value="Unassembled WGS sequence"/>
</dbReference>
<keyword evidence="1" id="KW-0472">Membrane</keyword>
<keyword evidence="1" id="KW-1133">Transmembrane helix</keyword>
<dbReference type="AlphaFoldDB" id="A0A9X2D2K7"/>
<feature type="transmembrane region" description="Helical" evidence="1">
    <location>
        <begin position="280"/>
        <end position="299"/>
    </location>
</feature>
<feature type="transmembrane region" description="Helical" evidence="1">
    <location>
        <begin position="181"/>
        <end position="197"/>
    </location>
</feature>
<feature type="transmembrane region" description="Helical" evidence="1">
    <location>
        <begin position="108"/>
        <end position="129"/>
    </location>
</feature>
<reference evidence="2" key="1">
    <citation type="submission" date="2021-11" db="EMBL/GenBank/DDBJ databases">
        <title>Legionella maioricencis sp. nov., a new species isolated from hot water samples in Mallorca.</title>
        <authorList>
            <person name="Crespi S."/>
            <person name="Drasar V."/>
            <person name="Salva-Serra F."/>
            <person name="Jaen-Luchoro D."/>
            <person name="Pineiro-Iglesias B."/>
            <person name="Aliaga F."/>
            <person name="Fernandez-Juarez V."/>
            <person name="Coll G."/>
            <person name="Moore E.R.B."/>
            <person name="Bennasar-Figueras A."/>
        </authorList>
    </citation>
    <scope>NUCLEOTIDE SEQUENCE</scope>
    <source>
        <strain evidence="2">HCPI-6</strain>
    </source>
</reference>
<evidence type="ECO:0008006" key="4">
    <source>
        <dbReference type="Google" id="ProtNLM"/>
    </source>
</evidence>
<feature type="transmembrane region" description="Helical" evidence="1">
    <location>
        <begin position="227"/>
        <end position="244"/>
    </location>
</feature>
<feature type="transmembrane region" description="Helical" evidence="1">
    <location>
        <begin position="204"/>
        <end position="221"/>
    </location>
</feature>
<comment type="caution">
    <text evidence="2">The sequence shown here is derived from an EMBL/GenBank/DDBJ whole genome shotgun (WGS) entry which is preliminary data.</text>
</comment>
<keyword evidence="3" id="KW-1185">Reference proteome</keyword>
<feature type="transmembrane region" description="Helical" evidence="1">
    <location>
        <begin position="251"/>
        <end position="268"/>
    </location>
</feature>
<feature type="transmembrane region" description="Helical" evidence="1">
    <location>
        <begin position="136"/>
        <end position="161"/>
    </location>
</feature>
<feature type="transmembrane region" description="Helical" evidence="1">
    <location>
        <begin position="306"/>
        <end position="324"/>
    </location>
</feature>
<feature type="transmembrane region" description="Helical" evidence="1">
    <location>
        <begin position="330"/>
        <end position="349"/>
    </location>
</feature>
<evidence type="ECO:0000313" key="2">
    <source>
        <dbReference type="EMBL" id="MCL9685291.1"/>
    </source>
</evidence>
<organism evidence="2 3">
    <name type="scientific">Legionella maioricensis</name>
    <dbReference type="NCBI Taxonomy" id="2896528"/>
    <lineage>
        <taxon>Bacteria</taxon>
        <taxon>Pseudomonadati</taxon>
        <taxon>Pseudomonadota</taxon>
        <taxon>Gammaproteobacteria</taxon>
        <taxon>Legionellales</taxon>
        <taxon>Legionellaceae</taxon>
        <taxon>Legionella</taxon>
    </lineage>
</organism>
<name>A0A9X2D2K7_9GAMM</name>
<keyword evidence="1" id="KW-0812">Transmembrane</keyword>
<protein>
    <recommendedName>
        <fullName evidence="4">Transmembrane protein</fullName>
    </recommendedName>
</protein>
<proteinExistence type="predicted"/>
<dbReference type="EMBL" id="JAJKBJ010000022">
    <property type="protein sequence ID" value="MCL9685291.1"/>
    <property type="molecule type" value="Genomic_DNA"/>
</dbReference>
<sequence>MAYFFTAAESHIRVFYLNLISLSAKTKVRLSYLPQCIDLLLKLTLLIILIGVIVPFSPKMPAPGLDSSWALGLNEAIAQRLSFGKEIIFTLGPYSSIYTKAYHPATDLMMIGGSLYLACSYWLSLILLMSGIKWRWTVALGICLLSMIYARDSLFFTYPLLAGLANFKIISTRELAGNQRIPMLCVIVLLFAPFGLLPLIKSSILILCLSVTLLCTLFFVLNKKNSLALICLVSPIASMLLFWIGSGQSIINLPHYFVTSLSLAAGFTEAMANEGNNNEIILYLGAAVLILCTIAWQKAISIYPKLFLLSLFFVFLFLSFKTGFTRHYGHAFISGTSILIAGLLLPYIFKARFIIPIIIASTYTASSIDGHYTKISVANNIVSTYSSAWHGFKNRVKEKNWLSQNFALTMQFLKEQSSFPLLQGTTDIYSYNQAYLIASKMRWSPRPIFQSYSVFTPELARKNKEHLLGKNRPDNIIFRVEPIDGRIPSLEDGASWPVLLQNYHPVQLANNFLYLHKKNTERYQLKSINVLKSESHILGEVVNIPDLDEPLFAQINIKPTVLGSLAITFFKPKPLQITFELKNGGKKQYSIVANMAQSDFLLSPLIENTDEFALLYSDIHLLDNKQIKSISITSNQNNIKHWNDEYVIHFKSTEK</sequence>